<evidence type="ECO:0000313" key="4">
    <source>
        <dbReference type="Proteomes" id="UP000271548"/>
    </source>
</evidence>
<dbReference type="AlphaFoldDB" id="A0A3A9XPW9"/>
<accession>A0A3A9XPW9</accession>
<dbReference type="EMBL" id="RAZT01000019">
    <property type="protein sequence ID" value="RKN27168.1"/>
    <property type="molecule type" value="Genomic_DNA"/>
</dbReference>
<dbReference type="OrthoDB" id="3403999at2"/>
<comment type="caution">
    <text evidence="3">The sequence shown here is derived from an EMBL/GenBank/DDBJ whole genome shotgun (WGS) entry which is preliminary data.</text>
</comment>
<gene>
    <name evidence="3" type="ORF">D7044_29075</name>
    <name evidence="2" type="ORF">D7147_19895</name>
</gene>
<sequence>MAKHRHAPGDDPLKSEESAENPAYWSVDDSRWPAVRPDLPKDVADLLAPPIVVGVARVAATSRLTPPGAPPNRGRRTPPGVAPTPALLGSSNTAGTPIGRIKPPPTNRPADAADQSRPPASAGRHRRSNDRRF</sequence>
<evidence type="ECO:0000313" key="5">
    <source>
        <dbReference type="Proteomes" id="UP000275865"/>
    </source>
</evidence>
<dbReference type="EMBL" id="RAZS01000006">
    <property type="protein sequence ID" value="RKN18182.1"/>
    <property type="molecule type" value="Genomic_DNA"/>
</dbReference>
<feature type="compositionally biased region" description="Basic residues" evidence="1">
    <location>
        <begin position="123"/>
        <end position="133"/>
    </location>
</feature>
<protein>
    <submittedName>
        <fullName evidence="3">Uncharacterized protein</fullName>
    </submittedName>
</protein>
<feature type="region of interest" description="Disordered" evidence="1">
    <location>
        <begin position="61"/>
        <end position="133"/>
    </location>
</feature>
<proteinExistence type="predicted"/>
<evidence type="ECO:0000313" key="3">
    <source>
        <dbReference type="EMBL" id="RKN27168.1"/>
    </source>
</evidence>
<dbReference type="Proteomes" id="UP000271548">
    <property type="component" value="Unassembled WGS sequence"/>
</dbReference>
<feature type="compositionally biased region" description="Basic and acidic residues" evidence="1">
    <location>
        <begin position="7"/>
        <end position="17"/>
    </location>
</feature>
<dbReference type="RefSeq" id="WP_120679776.1">
    <property type="nucleotide sequence ID" value="NZ_RAZS01000006.1"/>
</dbReference>
<evidence type="ECO:0000313" key="2">
    <source>
        <dbReference type="EMBL" id="RKN18182.1"/>
    </source>
</evidence>
<evidence type="ECO:0000256" key="1">
    <source>
        <dbReference type="SAM" id="MobiDB-lite"/>
    </source>
</evidence>
<dbReference type="Proteomes" id="UP000275865">
    <property type="component" value="Unassembled WGS sequence"/>
</dbReference>
<reference evidence="4 5" key="1">
    <citation type="submission" date="2018-09" db="EMBL/GenBank/DDBJ databases">
        <title>Micromonospora sp. nov. MS1-9, isolated from a root of Musa sp.</title>
        <authorList>
            <person name="Kuncharoen N."/>
            <person name="Kudo T."/>
            <person name="Ohkuma M."/>
            <person name="Yuki M."/>
            <person name="Tanasupawat S."/>
        </authorList>
    </citation>
    <scope>NUCLEOTIDE SEQUENCE [LARGE SCALE GENOMIC DNA]</scope>
    <source>
        <strain evidence="3 5">MS1-9</strain>
        <strain evidence="2 4">NGC1-4</strain>
    </source>
</reference>
<keyword evidence="4" id="KW-1185">Reference proteome</keyword>
<feature type="region of interest" description="Disordered" evidence="1">
    <location>
        <begin position="1"/>
        <end position="37"/>
    </location>
</feature>
<name>A0A3A9XPW9_9ACTN</name>
<organism evidence="3 5">
    <name type="scientific">Micromonospora musae</name>
    <dbReference type="NCBI Taxonomy" id="1894970"/>
    <lineage>
        <taxon>Bacteria</taxon>
        <taxon>Bacillati</taxon>
        <taxon>Actinomycetota</taxon>
        <taxon>Actinomycetes</taxon>
        <taxon>Micromonosporales</taxon>
        <taxon>Micromonosporaceae</taxon>
        <taxon>Micromonospora</taxon>
    </lineage>
</organism>